<keyword evidence="6 8" id="KW-0472">Membrane</keyword>
<evidence type="ECO:0000256" key="7">
    <source>
        <dbReference type="SAM" id="MobiDB-lite"/>
    </source>
</evidence>
<feature type="transmembrane region" description="Helical" evidence="8">
    <location>
        <begin position="280"/>
        <end position="299"/>
    </location>
</feature>
<feature type="transmembrane region" description="Helical" evidence="8">
    <location>
        <begin position="955"/>
        <end position="974"/>
    </location>
</feature>
<feature type="region of interest" description="Disordered" evidence="7">
    <location>
        <begin position="627"/>
        <end position="672"/>
    </location>
</feature>
<evidence type="ECO:0000256" key="8">
    <source>
        <dbReference type="SAM" id="Phobius"/>
    </source>
</evidence>
<feature type="transmembrane region" description="Helical" evidence="8">
    <location>
        <begin position="1022"/>
        <end position="1048"/>
    </location>
</feature>
<evidence type="ECO:0000313" key="11">
    <source>
        <dbReference type="Proteomes" id="UP000324022"/>
    </source>
</evidence>
<feature type="transmembrane region" description="Helical" evidence="8">
    <location>
        <begin position="918"/>
        <end position="935"/>
    </location>
</feature>
<accession>A0A5C3E3V9</accession>
<keyword evidence="5 8" id="KW-1133">Transmembrane helix</keyword>
<dbReference type="Proteomes" id="UP000324022">
    <property type="component" value="Unassembled WGS sequence"/>
</dbReference>
<organism evidence="10 11">
    <name type="scientific">Ustilago trichophora</name>
    <dbReference type="NCBI Taxonomy" id="86804"/>
    <lineage>
        <taxon>Eukaryota</taxon>
        <taxon>Fungi</taxon>
        <taxon>Dikarya</taxon>
        <taxon>Basidiomycota</taxon>
        <taxon>Ustilaginomycotina</taxon>
        <taxon>Ustilaginomycetes</taxon>
        <taxon>Ustilaginales</taxon>
        <taxon>Ustilaginaceae</taxon>
        <taxon>Ustilago</taxon>
    </lineage>
</organism>
<feature type="transmembrane region" description="Helical" evidence="8">
    <location>
        <begin position="305"/>
        <end position="324"/>
    </location>
</feature>
<dbReference type="PANTHER" id="PTHR12266:SF0">
    <property type="entry name" value="MITOCHONDRIAL SODIUM_CALCIUM EXCHANGER PROTEIN"/>
    <property type="match status" value="1"/>
</dbReference>
<keyword evidence="4 8" id="KW-0812">Transmembrane</keyword>
<name>A0A5C3E3V9_9BASI</name>
<keyword evidence="11" id="KW-1185">Reference proteome</keyword>
<dbReference type="PANTHER" id="PTHR12266">
    <property type="entry name" value="NA+/CA2+ K+ INDEPENDENT EXCHANGER"/>
    <property type="match status" value="1"/>
</dbReference>
<feature type="compositionally biased region" description="Basic and acidic residues" evidence="7">
    <location>
        <begin position="636"/>
        <end position="645"/>
    </location>
</feature>
<evidence type="ECO:0000256" key="1">
    <source>
        <dbReference type="ARBA" id="ARBA00004141"/>
    </source>
</evidence>
<dbReference type="GO" id="GO:0008324">
    <property type="term" value="F:monoatomic cation transmembrane transporter activity"/>
    <property type="evidence" value="ECO:0007669"/>
    <property type="project" value="TreeGrafter"/>
</dbReference>
<evidence type="ECO:0000313" key="10">
    <source>
        <dbReference type="EMBL" id="SPO24131.1"/>
    </source>
</evidence>
<sequence>MAGIRHRKDAWVVFAFLIVVQIVCFRGSQRLQTNLAPQSAAAAPAAWIKRQEPPSFELLKHASTATITTPAATSTTSNKKQHTSTSHIPGPTPPSQEPHEEPQAPTCQPIPVERSPKHVCSHVIDHCAASGHFDYLRFYYCAGVADSELEHGKPSEPPPKSRWHPGLSALRFIRLVCILLWMLFLFSWVGVVASDFFCPNLSTIASRLGLNESTAGVTFLAFGNGSPDVFSTFGAMKSDSGSLAIGELLGAASFIVSVISGSMMLIAPFKVKPWPFCRDVGFFTVAVALTLTFLFDGKLRRIETIALICLYILYATTVIIGSWWQERRRRQRRRLEAAREEYDSQADDRSILSRSSGRSGQDLDHSRLLARSTLVGSQRLPSPSEYDPDFDPFEDWANQRAPRSGASTPDASRNGSRAPSVHTPGSTASRGTLKTPLSVRPNLVPRHSLLSAIEFRDVVQSLRREAIADRSQEIFQSWDPERFLPHHHHHNTTSHMSRSTSGEVRTTGTGSPIQRHRAGHNRVLSLGPAVGQGMGLARSASTSSGHRRKTFGAQDSIDFSLKDHRGPLQASRTQADTSVNAGSVDDPWREHLPDDACEPLISPALPLDNTPRQDPLHETELRKSLPRLQIPQWDTKAARSEEARRNMQARKRAATQGQASYETSGTPTYKDRFDTLSSQRRIRPQRSATELVSWKVRVIFNALFPSLRHLHAKSMLGAAVSIATSPAILLLNLTLPVVDDEAERAERENDAAEADGIGAVRLEGDEAQLRADDAEDDGPIADLDASPSSDMQAWSAEERIDAMEDAEREANTQRDRDIASALRHLPSMGGSPLSLGSGHRDHEGVLRLPSAQSPLPFDQQSRSDAASCMSHESCEAEDQEMRRSIRRFLILCQCVSAPTFVTWAIVSSSGAPRLGLKVAMAAAAGVVTALLSFWAMRRKDAGKARYSDRTISTFAMIRCSMGFIVSVMWIMSIVDEVVSILQTVGIIVGLSDAILGLTVFAVGNSLGDLVANITIARLGHPVMAISACFAGPMLNLLLGIGISGTWLLSGSNGDQGHWSHSATPGIYPIDFNPTLLVSGLGLLLILIGTLIAVPMNNFELTRPIGLSLIAAYVLIMTLNLLTEIFWVRGHTVY</sequence>
<dbReference type="Gene3D" id="1.20.1420.30">
    <property type="entry name" value="NCX, central ion-binding region"/>
    <property type="match status" value="2"/>
</dbReference>
<feature type="transmembrane region" description="Helical" evidence="8">
    <location>
        <begin position="12"/>
        <end position="28"/>
    </location>
</feature>
<evidence type="ECO:0000259" key="9">
    <source>
        <dbReference type="Pfam" id="PF01699"/>
    </source>
</evidence>
<dbReference type="InterPro" id="IPR044880">
    <property type="entry name" value="NCX_ion-bd_dom_sf"/>
</dbReference>
<feature type="transmembrane region" description="Helical" evidence="8">
    <location>
        <begin position="172"/>
        <end position="193"/>
    </location>
</feature>
<evidence type="ECO:0000256" key="4">
    <source>
        <dbReference type="ARBA" id="ARBA00022692"/>
    </source>
</evidence>
<feature type="region of interest" description="Disordered" evidence="7">
    <location>
        <begin position="770"/>
        <end position="795"/>
    </location>
</feature>
<feature type="transmembrane region" description="Helical" evidence="8">
    <location>
        <begin position="888"/>
        <end position="906"/>
    </location>
</feature>
<feature type="transmembrane region" description="Helical" evidence="8">
    <location>
        <begin position="980"/>
        <end position="1002"/>
    </location>
</feature>
<evidence type="ECO:0000256" key="6">
    <source>
        <dbReference type="ARBA" id="ARBA00023136"/>
    </source>
</evidence>
<evidence type="ECO:0000256" key="5">
    <source>
        <dbReference type="ARBA" id="ARBA00022989"/>
    </source>
</evidence>
<feature type="transmembrane region" description="Helical" evidence="8">
    <location>
        <begin position="1075"/>
        <end position="1093"/>
    </location>
</feature>
<feature type="domain" description="Sodium/calcium exchanger membrane region" evidence="9">
    <location>
        <begin position="179"/>
        <end position="319"/>
    </location>
</feature>
<feature type="region of interest" description="Disordered" evidence="7">
    <location>
        <begin position="379"/>
        <end position="439"/>
    </location>
</feature>
<keyword evidence="3" id="KW-0813">Transport</keyword>
<dbReference type="GO" id="GO:0016020">
    <property type="term" value="C:membrane"/>
    <property type="evidence" value="ECO:0007669"/>
    <property type="project" value="UniProtKB-SubCell"/>
</dbReference>
<feature type="region of interest" description="Disordered" evidence="7">
    <location>
        <begin position="531"/>
        <end position="588"/>
    </location>
</feature>
<dbReference type="GO" id="GO:0006874">
    <property type="term" value="P:intracellular calcium ion homeostasis"/>
    <property type="evidence" value="ECO:0007669"/>
    <property type="project" value="TreeGrafter"/>
</dbReference>
<proteinExistence type="inferred from homology"/>
<dbReference type="InterPro" id="IPR051359">
    <property type="entry name" value="CaCA_antiporter"/>
</dbReference>
<feature type="domain" description="Sodium/calcium exchanger membrane region" evidence="9">
    <location>
        <begin position="962"/>
        <end position="1119"/>
    </location>
</feature>
<dbReference type="AlphaFoldDB" id="A0A5C3E3V9"/>
<feature type="compositionally biased region" description="Polar residues" evidence="7">
    <location>
        <begin position="502"/>
        <end position="512"/>
    </location>
</feature>
<evidence type="ECO:0000256" key="2">
    <source>
        <dbReference type="ARBA" id="ARBA00008170"/>
    </source>
</evidence>
<dbReference type="EMBL" id="OOIN01000007">
    <property type="protein sequence ID" value="SPO24131.1"/>
    <property type="molecule type" value="Genomic_DNA"/>
</dbReference>
<dbReference type="InterPro" id="IPR004837">
    <property type="entry name" value="NaCa_Exmemb"/>
</dbReference>
<protein>
    <recommendedName>
        <fullName evidence="9">Sodium/calcium exchanger membrane region domain-containing protein</fullName>
    </recommendedName>
</protein>
<dbReference type="OrthoDB" id="407410at2759"/>
<gene>
    <name evidence="10" type="ORF">UTRI_03399</name>
</gene>
<reference evidence="10 11" key="1">
    <citation type="submission" date="2018-03" db="EMBL/GenBank/DDBJ databases">
        <authorList>
            <person name="Guldener U."/>
        </authorList>
    </citation>
    <scope>NUCLEOTIDE SEQUENCE [LARGE SCALE GENOMIC DNA]</scope>
    <source>
        <strain evidence="10 11">NBRC100155</strain>
    </source>
</reference>
<evidence type="ECO:0000256" key="3">
    <source>
        <dbReference type="ARBA" id="ARBA00022448"/>
    </source>
</evidence>
<feature type="region of interest" description="Disordered" evidence="7">
    <location>
        <begin position="485"/>
        <end position="515"/>
    </location>
</feature>
<feature type="transmembrane region" description="Helical" evidence="8">
    <location>
        <begin position="1105"/>
        <end position="1127"/>
    </location>
</feature>
<feature type="compositionally biased region" description="Polar residues" evidence="7">
    <location>
        <begin position="655"/>
        <end position="667"/>
    </location>
</feature>
<feature type="transmembrane region" description="Helical" evidence="8">
    <location>
        <begin position="248"/>
        <end position="268"/>
    </location>
</feature>
<dbReference type="Pfam" id="PF01699">
    <property type="entry name" value="Na_Ca_ex"/>
    <property type="match status" value="2"/>
</dbReference>
<comment type="similarity">
    <text evidence="2">Belongs to the Ca(2+):cation antiporter (CaCA) (TC 2.A.19) family.</text>
</comment>
<comment type="subcellular location">
    <subcellularLocation>
        <location evidence="1">Membrane</location>
        <topology evidence="1">Multi-pass membrane protein</topology>
    </subcellularLocation>
</comment>
<feature type="compositionally biased region" description="Polar residues" evidence="7">
    <location>
        <begin position="570"/>
        <end position="581"/>
    </location>
</feature>
<feature type="region of interest" description="Disordered" evidence="7">
    <location>
        <begin position="68"/>
        <end position="106"/>
    </location>
</feature>
<feature type="compositionally biased region" description="Low complexity" evidence="7">
    <location>
        <begin position="68"/>
        <end position="77"/>
    </location>
</feature>
<feature type="compositionally biased region" description="Polar residues" evidence="7">
    <location>
        <begin position="405"/>
        <end position="432"/>
    </location>
</feature>